<dbReference type="STRING" id="70667.A0A183SX75"/>
<keyword evidence="8" id="KW-1185">Reference proteome</keyword>
<dbReference type="GO" id="GO:0005912">
    <property type="term" value="C:adherens junction"/>
    <property type="evidence" value="ECO:0007669"/>
    <property type="project" value="TreeGrafter"/>
</dbReference>
<dbReference type="Gene3D" id="1.25.10.10">
    <property type="entry name" value="Leucine-rich Repeat Variant"/>
    <property type="match status" value="1"/>
</dbReference>
<dbReference type="GO" id="GO:0098609">
    <property type="term" value="P:cell-cell adhesion"/>
    <property type="evidence" value="ECO:0007669"/>
    <property type="project" value="InterPro"/>
</dbReference>
<dbReference type="InterPro" id="IPR011989">
    <property type="entry name" value="ARM-like"/>
</dbReference>
<dbReference type="InterPro" id="IPR028435">
    <property type="entry name" value="Plakophilin/d_Catenin"/>
</dbReference>
<evidence type="ECO:0000256" key="3">
    <source>
        <dbReference type="ARBA" id="ARBA00022737"/>
    </source>
</evidence>
<dbReference type="PANTHER" id="PTHR10372:SF27">
    <property type="entry name" value="ADHERENS JUNCTION PROTEIN P120"/>
    <property type="match status" value="1"/>
</dbReference>
<reference evidence="9" key="1">
    <citation type="submission" date="2016-06" db="UniProtKB">
        <authorList>
            <consortium name="WormBaseParasite"/>
        </authorList>
    </citation>
    <scope>IDENTIFICATION</scope>
</reference>
<dbReference type="Pfam" id="PF00514">
    <property type="entry name" value="Arm"/>
    <property type="match status" value="1"/>
</dbReference>
<sequence length="716" mass="79109">MEVIQLPGLVQVDGLGLRSVKECRQNDGLVHLQFGVQVNTVAIPHGGLQPAEGLTSFGDPVKVVVVREEPVMDCSRRHARWGLHRPTVVKVPISSVYDADHRVLIMEGVHQHSREYETEQGGGQYAALFHSVGHCECFGYRPRVSDAGHHSVVKLTHHYKLQKASVISNLTTILEEARVDTSPNNATFKARLEDAIAATLCNLSAHENFRNEIMKNTIPVLMNAIILPLSGLPQQRKENEVFSDEPSTDFASEEMALVFATATLRNVLTETADCRHRLRETPGLVAALIYLCKCIAHAGEFDSRVLENCACALRNLSFALQEVRDPAYLTRREAGFYDAATRLPEGKRLNFHRKPKSGLILDTTKDATDQRLEDQPSYLEIPPSALSLFHGSQLLWQPDIVLVYLSVLRGSKNPCTVEAVTGAIQNLTACDWRPSIDIRRRFREERGIPVLIELLHSEEDCVVKTAVTALRNLAVDERNRDEIALHGIPAMIARLPVLQNSTTPVAAGAATPSVTLNTAASILATLFALIKDNVEHATFFVDCGGVPPCMAIANTGQYTDPLAPVPTQRDKTVNFARHILRLLWHNPELQKRFQTAGWRAANFCVLEKCAISCGPSAAAAKAVETLRPSQVTAGQPESQPERGRPLSTVISKILAKVCRVKHLRLVPIKTHVSSVLKTSTEIAGMRVREVCEKYEPKSLNAFTVRLTLIARFQHSH</sequence>
<keyword evidence="5" id="KW-0965">Cell junction</keyword>
<comment type="similarity">
    <text evidence="2">Belongs to the beta-catenin family.</text>
</comment>
<dbReference type="GO" id="GO:0005634">
    <property type="term" value="C:nucleus"/>
    <property type="evidence" value="ECO:0007669"/>
    <property type="project" value="TreeGrafter"/>
</dbReference>
<name>A0A183SX75_SCHSO</name>
<evidence type="ECO:0000256" key="6">
    <source>
        <dbReference type="PROSITE-ProRule" id="PRU00259"/>
    </source>
</evidence>
<evidence type="ECO:0000256" key="1">
    <source>
        <dbReference type="ARBA" id="ARBA00004282"/>
    </source>
</evidence>
<evidence type="ECO:0000256" key="5">
    <source>
        <dbReference type="ARBA" id="ARBA00022949"/>
    </source>
</evidence>
<organism evidence="9">
    <name type="scientific">Schistocephalus solidus</name>
    <name type="common">Tapeworm</name>
    <dbReference type="NCBI Taxonomy" id="70667"/>
    <lineage>
        <taxon>Eukaryota</taxon>
        <taxon>Metazoa</taxon>
        <taxon>Spiralia</taxon>
        <taxon>Lophotrochozoa</taxon>
        <taxon>Platyhelminthes</taxon>
        <taxon>Cestoda</taxon>
        <taxon>Eucestoda</taxon>
        <taxon>Diphyllobothriidea</taxon>
        <taxon>Diphyllobothriidae</taxon>
        <taxon>Schistocephalus</taxon>
    </lineage>
</organism>
<reference evidence="7 8" key="2">
    <citation type="submission" date="2018-11" db="EMBL/GenBank/DDBJ databases">
        <authorList>
            <consortium name="Pathogen Informatics"/>
        </authorList>
    </citation>
    <scope>NUCLEOTIDE SEQUENCE [LARGE SCALE GENOMIC DNA]</scope>
    <source>
        <strain evidence="7 8">NST_G2</strain>
    </source>
</reference>
<keyword evidence="4" id="KW-0130">Cell adhesion</keyword>
<dbReference type="GO" id="GO:0005886">
    <property type="term" value="C:plasma membrane"/>
    <property type="evidence" value="ECO:0007669"/>
    <property type="project" value="TreeGrafter"/>
</dbReference>
<dbReference type="AlphaFoldDB" id="A0A183SX75"/>
<evidence type="ECO:0000256" key="2">
    <source>
        <dbReference type="ARBA" id="ARBA00005462"/>
    </source>
</evidence>
<keyword evidence="3" id="KW-0677">Repeat</keyword>
<dbReference type="SUPFAM" id="SSF48371">
    <property type="entry name" value="ARM repeat"/>
    <property type="match status" value="1"/>
</dbReference>
<dbReference type="SMART" id="SM00185">
    <property type="entry name" value="ARM"/>
    <property type="match status" value="3"/>
</dbReference>
<protein>
    <submittedName>
        <fullName evidence="9">Armadillo/beta-catenin-like repeat protein</fullName>
    </submittedName>
</protein>
<dbReference type="OrthoDB" id="3245100at2759"/>
<feature type="repeat" description="ARM" evidence="6">
    <location>
        <begin position="446"/>
        <end position="488"/>
    </location>
</feature>
<dbReference type="InterPro" id="IPR016024">
    <property type="entry name" value="ARM-type_fold"/>
</dbReference>
<accession>A0A183SX75</accession>
<proteinExistence type="inferred from homology"/>
<evidence type="ECO:0000313" key="8">
    <source>
        <dbReference type="Proteomes" id="UP000275846"/>
    </source>
</evidence>
<evidence type="ECO:0000256" key="4">
    <source>
        <dbReference type="ARBA" id="ARBA00022889"/>
    </source>
</evidence>
<evidence type="ECO:0000313" key="9">
    <source>
        <dbReference type="WBParaSite" id="SSLN_0000916401-mRNA-1"/>
    </source>
</evidence>
<dbReference type="Proteomes" id="UP000275846">
    <property type="component" value="Unassembled WGS sequence"/>
</dbReference>
<dbReference type="InterPro" id="IPR000225">
    <property type="entry name" value="Armadillo"/>
</dbReference>
<comment type="subcellular location">
    <subcellularLocation>
        <location evidence="1">Cell junction</location>
    </subcellularLocation>
</comment>
<dbReference type="PANTHER" id="PTHR10372">
    <property type="entry name" value="PLAKOPHILLIN-RELATED"/>
    <property type="match status" value="1"/>
</dbReference>
<dbReference type="EMBL" id="UYSU01034873">
    <property type="protein sequence ID" value="VDL95208.1"/>
    <property type="molecule type" value="Genomic_DNA"/>
</dbReference>
<dbReference type="PROSITE" id="PS50176">
    <property type="entry name" value="ARM_REPEAT"/>
    <property type="match status" value="1"/>
</dbReference>
<dbReference type="WBParaSite" id="SSLN_0000916401-mRNA-1">
    <property type="protein sequence ID" value="SSLN_0000916401-mRNA-1"/>
    <property type="gene ID" value="SSLN_0000916401"/>
</dbReference>
<gene>
    <name evidence="7" type="ORF">SSLN_LOCUS8823</name>
</gene>
<dbReference type="GO" id="GO:0005737">
    <property type="term" value="C:cytoplasm"/>
    <property type="evidence" value="ECO:0007669"/>
    <property type="project" value="TreeGrafter"/>
</dbReference>
<evidence type="ECO:0000313" key="7">
    <source>
        <dbReference type="EMBL" id="VDL95208.1"/>
    </source>
</evidence>